<evidence type="ECO:0000313" key="2">
    <source>
        <dbReference type="EMBL" id="GAH15553.1"/>
    </source>
</evidence>
<comment type="caution">
    <text evidence="2">The sequence shown here is derived from an EMBL/GenBank/DDBJ whole genome shotgun (WGS) entry which is preliminary data.</text>
</comment>
<dbReference type="AlphaFoldDB" id="X1F448"/>
<evidence type="ECO:0000256" key="1">
    <source>
        <dbReference type="SAM" id="MobiDB-lite"/>
    </source>
</evidence>
<sequence length="154" mass="17507">MRVLFAPAGWRAEQTEGPLRAAGVEVNTVHFRPPAKLARLSLAGRTLATTLFARADILLCDMCSSLAMLPLAPALLRRWPLVLRPHSDLWREAQDMRMQGRGGLVRNLLDPGLQNWFYRRVWRPKQRRRRPSPPPFPAERLRSAPRASPRLGST</sequence>
<dbReference type="EMBL" id="BART01035552">
    <property type="protein sequence ID" value="GAH15553.1"/>
    <property type="molecule type" value="Genomic_DNA"/>
</dbReference>
<proteinExistence type="predicted"/>
<organism evidence="2">
    <name type="scientific">marine sediment metagenome</name>
    <dbReference type="NCBI Taxonomy" id="412755"/>
    <lineage>
        <taxon>unclassified sequences</taxon>
        <taxon>metagenomes</taxon>
        <taxon>ecological metagenomes</taxon>
    </lineage>
</organism>
<name>X1F448_9ZZZZ</name>
<reference evidence="2" key="1">
    <citation type="journal article" date="2014" name="Front. Microbiol.">
        <title>High frequency of phylogenetically diverse reductive dehalogenase-homologous genes in deep subseafloor sedimentary metagenomes.</title>
        <authorList>
            <person name="Kawai M."/>
            <person name="Futagami T."/>
            <person name="Toyoda A."/>
            <person name="Takaki Y."/>
            <person name="Nishi S."/>
            <person name="Hori S."/>
            <person name="Arai W."/>
            <person name="Tsubouchi T."/>
            <person name="Morono Y."/>
            <person name="Uchiyama I."/>
            <person name="Ito T."/>
            <person name="Fujiyama A."/>
            <person name="Inagaki F."/>
            <person name="Takami H."/>
        </authorList>
    </citation>
    <scope>NUCLEOTIDE SEQUENCE</scope>
    <source>
        <strain evidence="2">Expedition CK06-06</strain>
    </source>
</reference>
<feature type="region of interest" description="Disordered" evidence="1">
    <location>
        <begin position="127"/>
        <end position="154"/>
    </location>
</feature>
<gene>
    <name evidence="2" type="ORF">S01H4_60329</name>
</gene>
<accession>X1F448</accession>
<protein>
    <submittedName>
        <fullName evidence="2">Uncharacterized protein</fullName>
    </submittedName>
</protein>